<dbReference type="AlphaFoldDB" id="V2X7V2"/>
<proteinExistence type="predicted"/>
<evidence type="ECO:0000313" key="2">
    <source>
        <dbReference type="Proteomes" id="UP000017559"/>
    </source>
</evidence>
<dbReference type="Proteomes" id="UP000017559">
    <property type="component" value="Unassembled WGS sequence"/>
</dbReference>
<accession>V2X7V2</accession>
<protein>
    <submittedName>
        <fullName evidence="1">Uncharacterized protein</fullName>
    </submittedName>
</protein>
<keyword evidence="2" id="KW-1185">Reference proteome</keyword>
<dbReference type="HOGENOM" id="CLU_2794519_0_0_1"/>
<evidence type="ECO:0000313" key="1">
    <source>
        <dbReference type="EMBL" id="ESK88565.1"/>
    </source>
</evidence>
<comment type="caution">
    <text evidence="1">The sequence shown here is derived from an EMBL/GenBank/DDBJ whole genome shotgun (WGS) entry which is preliminary data.</text>
</comment>
<sequence>MSYRISIEAFKYRLGLNTHRSVTDLGVSRLKVSRQISPFAGYTASRNTGEEFKLPSELPCTPLLGGYT</sequence>
<reference evidence="1 2" key="1">
    <citation type="journal article" date="2014" name="BMC Genomics">
        <title>Genome and secretome analysis of the hemibiotrophic fungal pathogen, Moniliophthora roreri, which causes frosty pod rot disease of cacao: mechanisms of the biotrophic and necrotrophic phases.</title>
        <authorList>
            <person name="Meinhardt L.W."/>
            <person name="Costa G.G.L."/>
            <person name="Thomazella D.P.T."/>
            <person name="Teixeira P.J.P.L."/>
            <person name="Carazzolle M.F."/>
            <person name="Schuster S.C."/>
            <person name="Carlson J.E."/>
            <person name="Guiltinan M.J."/>
            <person name="Mieczkowski P."/>
            <person name="Farmer A."/>
            <person name="Ramaraj T."/>
            <person name="Crozier J."/>
            <person name="Davis R.E."/>
            <person name="Shao J."/>
            <person name="Melnick R.L."/>
            <person name="Pereira G.A.G."/>
            <person name="Bailey B.A."/>
        </authorList>
    </citation>
    <scope>NUCLEOTIDE SEQUENCE [LARGE SCALE GENOMIC DNA]</scope>
    <source>
        <strain evidence="1 2">MCA 2997</strain>
    </source>
</reference>
<gene>
    <name evidence="1" type="ORF">Moror_3154</name>
</gene>
<dbReference type="EMBL" id="AWSO01000638">
    <property type="protein sequence ID" value="ESK88565.1"/>
    <property type="molecule type" value="Genomic_DNA"/>
</dbReference>
<name>V2X7V2_MONRO</name>
<dbReference type="KEGG" id="mrr:Moror_3154"/>
<organism evidence="1 2">
    <name type="scientific">Moniliophthora roreri (strain MCA 2997)</name>
    <name type="common">Cocoa frosty pod rot fungus</name>
    <name type="synonym">Crinipellis roreri</name>
    <dbReference type="NCBI Taxonomy" id="1381753"/>
    <lineage>
        <taxon>Eukaryota</taxon>
        <taxon>Fungi</taxon>
        <taxon>Dikarya</taxon>
        <taxon>Basidiomycota</taxon>
        <taxon>Agaricomycotina</taxon>
        <taxon>Agaricomycetes</taxon>
        <taxon>Agaricomycetidae</taxon>
        <taxon>Agaricales</taxon>
        <taxon>Marasmiineae</taxon>
        <taxon>Marasmiaceae</taxon>
        <taxon>Moniliophthora</taxon>
    </lineage>
</organism>